<dbReference type="GO" id="GO:0000287">
    <property type="term" value="F:magnesium ion binding"/>
    <property type="evidence" value="ECO:0007669"/>
    <property type="project" value="InterPro"/>
</dbReference>
<reference evidence="5" key="1">
    <citation type="submission" date="2022-10" db="EMBL/GenBank/DDBJ databases">
        <title>The complete genomes of actinobacterial strains from the NBC collection.</title>
        <authorList>
            <person name="Joergensen T.S."/>
            <person name="Alvarez Arevalo M."/>
            <person name="Sterndorff E.B."/>
            <person name="Faurdal D."/>
            <person name="Vuksanovic O."/>
            <person name="Mourched A.-S."/>
            <person name="Charusanti P."/>
            <person name="Shaw S."/>
            <person name="Blin K."/>
            <person name="Weber T."/>
        </authorList>
    </citation>
    <scope>NUCLEOTIDE SEQUENCE</scope>
    <source>
        <strain evidence="5">NBC_00003</strain>
    </source>
</reference>
<dbReference type="InterPro" id="IPR050559">
    <property type="entry name" value="P-Pant_transferase_sf"/>
</dbReference>
<evidence type="ECO:0000259" key="4">
    <source>
        <dbReference type="Pfam" id="PF22624"/>
    </source>
</evidence>
<feature type="domain" description="4'-phosphopantetheinyl transferase N-terminal" evidence="4">
    <location>
        <begin position="67"/>
        <end position="123"/>
    </location>
</feature>
<dbReference type="EMBL" id="CP108318">
    <property type="protein sequence ID" value="WTW64901.1"/>
    <property type="molecule type" value="Genomic_DNA"/>
</dbReference>
<proteinExistence type="inferred from homology"/>
<evidence type="ECO:0000256" key="2">
    <source>
        <dbReference type="ARBA" id="ARBA00022679"/>
    </source>
</evidence>
<dbReference type="InterPro" id="IPR008278">
    <property type="entry name" value="4-PPantetheinyl_Trfase_dom"/>
</dbReference>
<evidence type="ECO:0000259" key="3">
    <source>
        <dbReference type="Pfam" id="PF01648"/>
    </source>
</evidence>
<dbReference type="PANTHER" id="PTHR12215">
    <property type="entry name" value="PHOSPHOPANTETHEINE TRANSFERASE"/>
    <property type="match status" value="1"/>
</dbReference>
<dbReference type="Pfam" id="PF01648">
    <property type="entry name" value="ACPS"/>
    <property type="match status" value="1"/>
</dbReference>
<comment type="similarity">
    <text evidence="1">Belongs to the P-Pant transferase superfamily. Gsp/Sfp/HetI/AcpT family.</text>
</comment>
<dbReference type="SUPFAM" id="SSF56214">
    <property type="entry name" value="4'-phosphopantetheinyl transferase"/>
    <property type="match status" value="2"/>
</dbReference>
<accession>A0AAU2VBR4</accession>
<organism evidence="5">
    <name type="scientific">Streptomyces sp. NBC_00003</name>
    <dbReference type="NCBI Taxonomy" id="2903608"/>
    <lineage>
        <taxon>Bacteria</taxon>
        <taxon>Bacillati</taxon>
        <taxon>Actinomycetota</taxon>
        <taxon>Actinomycetes</taxon>
        <taxon>Kitasatosporales</taxon>
        <taxon>Streptomycetaceae</taxon>
        <taxon>Streptomyces</taxon>
    </lineage>
</organism>
<feature type="domain" description="4'-phosphopantetheinyl transferase" evidence="3">
    <location>
        <begin position="129"/>
        <end position="231"/>
    </location>
</feature>
<dbReference type="GO" id="GO:0008897">
    <property type="term" value="F:holo-[acyl-carrier-protein] synthase activity"/>
    <property type="evidence" value="ECO:0007669"/>
    <property type="project" value="InterPro"/>
</dbReference>
<protein>
    <submittedName>
        <fullName evidence="5">4'-phosphopantetheinyl transferase superfamily protein</fullName>
    </submittedName>
</protein>
<dbReference type="InterPro" id="IPR037143">
    <property type="entry name" value="4-PPantetheinyl_Trfase_dom_sf"/>
</dbReference>
<gene>
    <name evidence="5" type="ORF">OG549_31995</name>
</gene>
<keyword evidence="2 5" id="KW-0808">Transferase</keyword>
<dbReference type="GO" id="GO:0005829">
    <property type="term" value="C:cytosol"/>
    <property type="evidence" value="ECO:0007669"/>
    <property type="project" value="TreeGrafter"/>
</dbReference>
<dbReference type="PANTHER" id="PTHR12215:SF10">
    <property type="entry name" value="L-AMINOADIPATE-SEMIALDEHYDE DEHYDROGENASE-PHOSPHOPANTETHEINYL TRANSFERASE"/>
    <property type="match status" value="1"/>
</dbReference>
<evidence type="ECO:0000256" key="1">
    <source>
        <dbReference type="ARBA" id="ARBA00010990"/>
    </source>
</evidence>
<dbReference type="AlphaFoldDB" id="A0AAU2VBR4"/>
<name>A0AAU2VBR4_9ACTN</name>
<dbReference type="GO" id="GO:0019878">
    <property type="term" value="P:lysine biosynthetic process via aminoadipic acid"/>
    <property type="evidence" value="ECO:0007669"/>
    <property type="project" value="TreeGrafter"/>
</dbReference>
<dbReference type="Pfam" id="PF22624">
    <property type="entry name" value="AASDHPPT_N"/>
    <property type="match status" value="1"/>
</dbReference>
<evidence type="ECO:0000313" key="5">
    <source>
        <dbReference type="EMBL" id="WTW64901.1"/>
    </source>
</evidence>
<sequence length="249" mass="27221">MTLTCTQPTDLLASQALVAVQNDHAAWWLFDLQQPPVPPTVLHASLSPRERARAASLTPKAAVRLTTSYGLLRHLLAQRLGLTARQVPLTISPTGKPRLASQPGIPSLGFNLSHSGHFMAIALSEHHEVGIDIEMLRERQGREIIAERFFTTEERDWLSNTPDEKASAFQRLWTAKEAYSKALGRGLGMPWNTFTLTPPPHAFVGAWQLNHPGQTAEEWSITTVHHDAAATIALALGSPTVSTPLGRTA</sequence>
<dbReference type="InterPro" id="IPR055066">
    <property type="entry name" value="AASDHPPT_N"/>
</dbReference>
<dbReference type="Gene3D" id="3.90.470.20">
    <property type="entry name" value="4'-phosphopantetheinyl transferase domain"/>
    <property type="match status" value="2"/>
</dbReference>